<gene>
    <name evidence="2" type="ORF">J8F10_37145</name>
</gene>
<protein>
    <submittedName>
        <fullName evidence="2">Uncharacterized protein</fullName>
    </submittedName>
</protein>
<proteinExistence type="predicted"/>
<organism evidence="2 3">
    <name type="scientific">Gemmata palustris</name>
    <dbReference type="NCBI Taxonomy" id="2822762"/>
    <lineage>
        <taxon>Bacteria</taxon>
        <taxon>Pseudomonadati</taxon>
        <taxon>Planctomycetota</taxon>
        <taxon>Planctomycetia</taxon>
        <taxon>Gemmatales</taxon>
        <taxon>Gemmataceae</taxon>
        <taxon>Gemmata</taxon>
    </lineage>
</organism>
<dbReference type="EMBL" id="JAGKQQ010000002">
    <property type="protein sequence ID" value="MBP3960882.1"/>
    <property type="molecule type" value="Genomic_DNA"/>
</dbReference>
<comment type="caution">
    <text evidence="2">The sequence shown here is derived from an EMBL/GenBank/DDBJ whole genome shotgun (WGS) entry which is preliminary data.</text>
</comment>
<sequence>MTARVLAAAVLVTLSANLAPATEIRFIPIPERVACADVVAVGTVTNIEEKTIEAEQYKGGNKTQFRIAVVKVSDQVFGGGDVTHLRVAFVPKEDQPSGKLKIGTPVLEKDEEVLLFLRKRSDEGFYRLGGHFGAVKKSNKLDEAIKEAKAAGKILVDADKALKSKDQTERMTAAWLLTTRYRAYPADAVIGKTSEEPVGADESQAIVEGLLALAEKNSDAFYTAASSLNLSREDGFGPNFTPDKAKAWLKDNAKTYRIKKIVPAK</sequence>
<evidence type="ECO:0000313" key="2">
    <source>
        <dbReference type="EMBL" id="MBP3960882.1"/>
    </source>
</evidence>
<evidence type="ECO:0000256" key="1">
    <source>
        <dbReference type="SAM" id="SignalP"/>
    </source>
</evidence>
<keyword evidence="3" id="KW-1185">Reference proteome</keyword>
<keyword evidence="1" id="KW-0732">Signal</keyword>
<evidence type="ECO:0000313" key="3">
    <source>
        <dbReference type="Proteomes" id="UP000676565"/>
    </source>
</evidence>
<dbReference type="RefSeq" id="WP_210663350.1">
    <property type="nucleotide sequence ID" value="NZ_JAGKQQ010000002.1"/>
</dbReference>
<dbReference type="Proteomes" id="UP000676565">
    <property type="component" value="Unassembled WGS sequence"/>
</dbReference>
<feature type="signal peptide" evidence="1">
    <location>
        <begin position="1"/>
        <end position="21"/>
    </location>
</feature>
<name>A0ABS5C5F6_9BACT</name>
<accession>A0ABS5C5F6</accession>
<reference evidence="2 3" key="1">
    <citation type="submission" date="2021-04" db="EMBL/GenBank/DDBJ databases">
        <authorList>
            <person name="Ivanova A."/>
        </authorList>
    </citation>
    <scope>NUCLEOTIDE SEQUENCE [LARGE SCALE GENOMIC DNA]</scope>
    <source>
        <strain evidence="2 3">G18</strain>
    </source>
</reference>
<feature type="chain" id="PRO_5046503583" evidence="1">
    <location>
        <begin position="22"/>
        <end position="265"/>
    </location>
</feature>